<dbReference type="AlphaFoldDB" id="A0A6J4PQZ1"/>
<reference evidence="1" key="1">
    <citation type="submission" date="2020-02" db="EMBL/GenBank/DDBJ databases">
        <authorList>
            <person name="Meier V. D."/>
        </authorList>
    </citation>
    <scope>NUCLEOTIDE SEQUENCE</scope>
    <source>
        <strain evidence="1">AVDCRST_MAG64</strain>
    </source>
</reference>
<evidence type="ECO:0000313" key="1">
    <source>
        <dbReference type="EMBL" id="CAA9419838.1"/>
    </source>
</evidence>
<organism evidence="1">
    <name type="scientific">uncultured Phycisphaerae bacterium</name>
    <dbReference type="NCBI Taxonomy" id="904963"/>
    <lineage>
        <taxon>Bacteria</taxon>
        <taxon>Pseudomonadati</taxon>
        <taxon>Planctomycetota</taxon>
        <taxon>Phycisphaerae</taxon>
        <taxon>environmental samples</taxon>
    </lineage>
</organism>
<sequence length="73" mass="8261">MLQPEQVEELICLAATLDRPALVAQFSEFDATFPVDFTPEFLQTTDLDRLRHIFVALCLQCQHVPELELTTAA</sequence>
<proteinExistence type="predicted"/>
<dbReference type="EMBL" id="CADCUQ010000637">
    <property type="protein sequence ID" value="CAA9419838.1"/>
    <property type="molecule type" value="Genomic_DNA"/>
</dbReference>
<protein>
    <submittedName>
        <fullName evidence="1">Uncharacterized protein</fullName>
    </submittedName>
</protein>
<gene>
    <name evidence="1" type="ORF">AVDCRST_MAG64-2807</name>
</gene>
<name>A0A6J4PQZ1_9BACT</name>
<accession>A0A6J4PQZ1</accession>